<dbReference type="EMBL" id="JAKNCJ010000001">
    <property type="protein sequence ID" value="MCL6422301.1"/>
    <property type="molecule type" value="Genomic_DNA"/>
</dbReference>
<accession>A0ABT0QXC1</accession>
<dbReference type="RefSeq" id="WP_249736408.1">
    <property type="nucleotide sequence ID" value="NZ_JAKNCJ010000001.1"/>
</dbReference>
<feature type="region of interest" description="Disordered" evidence="1">
    <location>
        <begin position="93"/>
        <end position="134"/>
    </location>
</feature>
<dbReference type="Proteomes" id="UP001203761">
    <property type="component" value="Unassembled WGS sequence"/>
</dbReference>
<gene>
    <name evidence="2" type="ORF">Bequi_02680</name>
</gene>
<organism evidence="2 3">
    <name type="scientific">Brachybacterium equifaecis</name>
    <dbReference type="NCBI Taxonomy" id="2910770"/>
    <lineage>
        <taxon>Bacteria</taxon>
        <taxon>Bacillati</taxon>
        <taxon>Actinomycetota</taxon>
        <taxon>Actinomycetes</taxon>
        <taxon>Micrococcales</taxon>
        <taxon>Dermabacteraceae</taxon>
        <taxon>Brachybacterium</taxon>
    </lineage>
</organism>
<dbReference type="Gene3D" id="6.10.140.2080">
    <property type="match status" value="2"/>
</dbReference>
<sequence>MSNPISAVLGWLRAGYPDGVPPKDFFPLLALLESTLSEEELRSVTATLIRENPEGEIREEDVWEAIARRTDSPVSSADVRDVASRLAAAGWPLSTLPDADAPPHSASDAGDAPAESSALDADGDGSGEGEETDSRRILQRIVDWLAVGYPQGVPPTDRVPLVALLGRALSEQEAEEIAAMLVHQAQREGESIAPADAGALITQFIDQDPSKEDLERVSARLAAKGWPLQR</sequence>
<proteinExistence type="predicted"/>
<evidence type="ECO:0000313" key="2">
    <source>
        <dbReference type="EMBL" id="MCL6422301.1"/>
    </source>
</evidence>
<evidence type="ECO:0000256" key="1">
    <source>
        <dbReference type="SAM" id="MobiDB-lite"/>
    </source>
</evidence>
<name>A0ABT0QXC1_9MICO</name>
<dbReference type="Pfam" id="PF11829">
    <property type="entry name" value="DUF3349"/>
    <property type="match status" value="2"/>
</dbReference>
<dbReference type="Gene3D" id="1.10.10.2390">
    <property type="match status" value="2"/>
</dbReference>
<reference evidence="2" key="1">
    <citation type="submission" date="2022-02" db="EMBL/GenBank/DDBJ databases">
        <authorList>
            <person name="Lee M."/>
            <person name="Kim S.-J."/>
            <person name="Jung M.-Y."/>
        </authorList>
    </citation>
    <scope>NUCLEOTIDE SEQUENCE</scope>
    <source>
        <strain evidence="2">JHP9</strain>
    </source>
</reference>
<keyword evidence="3" id="KW-1185">Reference proteome</keyword>
<protein>
    <submittedName>
        <fullName evidence="2">DUF3349 domain-containing protein</fullName>
    </submittedName>
</protein>
<comment type="caution">
    <text evidence="2">The sequence shown here is derived from an EMBL/GenBank/DDBJ whole genome shotgun (WGS) entry which is preliminary data.</text>
</comment>
<dbReference type="InterPro" id="IPR021784">
    <property type="entry name" value="DUF3349"/>
</dbReference>
<feature type="compositionally biased region" description="Low complexity" evidence="1">
    <location>
        <begin position="97"/>
        <end position="120"/>
    </location>
</feature>
<evidence type="ECO:0000313" key="3">
    <source>
        <dbReference type="Proteomes" id="UP001203761"/>
    </source>
</evidence>
<feature type="compositionally biased region" description="Acidic residues" evidence="1">
    <location>
        <begin position="121"/>
        <end position="131"/>
    </location>
</feature>